<dbReference type="PANTHER" id="PTHR32282:SF33">
    <property type="entry name" value="PEPTIDOGLYCAN GLYCOSYLTRANSFERASE"/>
    <property type="match status" value="1"/>
</dbReference>
<evidence type="ECO:0000313" key="20">
    <source>
        <dbReference type="Proteomes" id="UP000621856"/>
    </source>
</evidence>
<dbReference type="Proteomes" id="UP000818603">
    <property type="component" value="Unassembled WGS sequence"/>
</dbReference>
<evidence type="ECO:0000259" key="17">
    <source>
        <dbReference type="Pfam" id="PF00912"/>
    </source>
</evidence>
<dbReference type="InterPro" id="IPR001460">
    <property type="entry name" value="PCN-bd_Tpept"/>
</dbReference>
<comment type="similarity">
    <text evidence="3">In the N-terminal section; belongs to the glycosyltransferase 51 family.</text>
</comment>
<evidence type="ECO:0000256" key="6">
    <source>
        <dbReference type="ARBA" id="ARBA00022676"/>
    </source>
</evidence>
<dbReference type="InterPro" id="IPR050396">
    <property type="entry name" value="Glycosyltr_51/Transpeptidase"/>
</dbReference>
<reference evidence="18" key="3">
    <citation type="submission" date="2020-09" db="EMBL/GenBank/DDBJ databases">
        <authorList>
            <person name="Sun Q."/>
            <person name="Zhou Y."/>
        </authorList>
    </citation>
    <scope>NUCLEOTIDE SEQUENCE</scope>
    <source>
        <strain evidence="18">CGMCC 1.14984</strain>
    </source>
</reference>
<keyword evidence="5" id="KW-0645">Protease</keyword>
<dbReference type="EMBL" id="BMGZ01000001">
    <property type="protein sequence ID" value="GGH96346.1"/>
    <property type="molecule type" value="Genomic_DNA"/>
</dbReference>
<dbReference type="InterPro" id="IPR001264">
    <property type="entry name" value="Glyco_trans_51"/>
</dbReference>
<evidence type="ECO:0000256" key="11">
    <source>
        <dbReference type="ARBA" id="ARBA00023268"/>
    </source>
</evidence>
<reference evidence="19 21" key="2">
    <citation type="submission" date="2020-02" db="EMBL/GenBank/DDBJ databases">
        <title>Genome sequence of Parvularcula flava strain NH6-79.</title>
        <authorList>
            <person name="Abdul Karim M.H."/>
            <person name="Lam M.Q."/>
            <person name="Chen S.J."/>
            <person name="Yahya A."/>
            <person name="Shahir S."/>
            <person name="Shamsir M.S."/>
            <person name="Chong C.S."/>
        </authorList>
    </citation>
    <scope>NUCLEOTIDE SEQUENCE [LARGE SCALE GENOMIC DNA]</scope>
    <source>
        <strain evidence="19 21">NH6-79</strain>
    </source>
</reference>
<dbReference type="GO" id="GO:0008360">
    <property type="term" value="P:regulation of cell shape"/>
    <property type="evidence" value="ECO:0007669"/>
    <property type="project" value="UniProtKB-KW"/>
</dbReference>
<evidence type="ECO:0000256" key="7">
    <source>
        <dbReference type="ARBA" id="ARBA00022679"/>
    </source>
</evidence>
<dbReference type="FunFam" id="1.10.3810.10:FF:000001">
    <property type="entry name" value="Penicillin-binding protein 1A"/>
    <property type="match status" value="1"/>
</dbReference>
<keyword evidence="15" id="KW-0812">Transmembrane</keyword>
<dbReference type="GO" id="GO:0008955">
    <property type="term" value="F:peptidoglycan glycosyltransferase activity"/>
    <property type="evidence" value="ECO:0007669"/>
    <property type="project" value="UniProtKB-EC"/>
</dbReference>
<evidence type="ECO:0000256" key="15">
    <source>
        <dbReference type="SAM" id="Phobius"/>
    </source>
</evidence>
<keyword evidence="9" id="KW-0133">Cell shape</keyword>
<dbReference type="GO" id="GO:0009002">
    <property type="term" value="F:serine-type D-Ala-D-Ala carboxypeptidase activity"/>
    <property type="evidence" value="ECO:0007669"/>
    <property type="project" value="UniProtKB-EC"/>
</dbReference>
<keyword evidence="8" id="KW-0378">Hydrolase</keyword>
<dbReference type="GO" id="GO:0008658">
    <property type="term" value="F:penicillin binding"/>
    <property type="evidence" value="ECO:0007669"/>
    <property type="project" value="InterPro"/>
</dbReference>
<dbReference type="SUPFAM" id="SSF53955">
    <property type="entry name" value="Lysozyme-like"/>
    <property type="match status" value="1"/>
</dbReference>
<evidence type="ECO:0000256" key="3">
    <source>
        <dbReference type="ARBA" id="ARBA00007739"/>
    </source>
</evidence>
<comment type="caution">
    <text evidence="18">The sequence shown here is derived from an EMBL/GenBank/DDBJ whole genome shotgun (WGS) entry which is preliminary data.</text>
</comment>
<evidence type="ECO:0000256" key="9">
    <source>
        <dbReference type="ARBA" id="ARBA00022960"/>
    </source>
</evidence>
<dbReference type="GO" id="GO:0009252">
    <property type="term" value="P:peptidoglycan biosynthetic process"/>
    <property type="evidence" value="ECO:0007669"/>
    <property type="project" value="UniProtKB-UniPathway"/>
</dbReference>
<keyword evidence="15" id="KW-0472">Membrane</keyword>
<dbReference type="Gene3D" id="1.10.3810.10">
    <property type="entry name" value="Biosynthetic peptidoglycan transglycosylase-like"/>
    <property type="match status" value="1"/>
</dbReference>
<evidence type="ECO:0000256" key="10">
    <source>
        <dbReference type="ARBA" id="ARBA00022984"/>
    </source>
</evidence>
<evidence type="ECO:0000313" key="21">
    <source>
        <dbReference type="Proteomes" id="UP000818603"/>
    </source>
</evidence>
<reference evidence="18" key="1">
    <citation type="journal article" date="2014" name="Int. J. Syst. Evol. Microbiol.">
        <title>Complete genome sequence of Corynebacterium casei LMG S-19264T (=DSM 44701T), isolated from a smear-ripened cheese.</title>
        <authorList>
            <consortium name="US DOE Joint Genome Institute (JGI-PGF)"/>
            <person name="Walter F."/>
            <person name="Albersmeier A."/>
            <person name="Kalinowski J."/>
            <person name="Ruckert C."/>
        </authorList>
    </citation>
    <scope>NUCLEOTIDE SEQUENCE</scope>
    <source>
        <strain evidence="18">CGMCC 1.14984</strain>
    </source>
</reference>
<organism evidence="18 20">
    <name type="scientific">Aquisalinus luteolus</name>
    <dbReference type="NCBI Taxonomy" id="1566827"/>
    <lineage>
        <taxon>Bacteria</taxon>
        <taxon>Pseudomonadati</taxon>
        <taxon>Pseudomonadota</taxon>
        <taxon>Alphaproteobacteria</taxon>
        <taxon>Parvularculales</taxon>
        <taxon>Parvularculaceae</taxon>
        <taxon>Aquisalinus</taxon>
    </lineage>
</organism>
<dbReference type="EMBL" id="VCJR02000001">
    <property type="protein sequence ID" value="NHK27737.1"/>
    <property type="molecule type" value="Genomic_DNA"/>
</dbReference>
<keyword evidence="10" id="KW-0573">Peptidoglycan synthesis</keyword>
<keyword evidence="7" id="KW-0808">Transferase</keyword>
<evidence type="ECO:0000313" key="18">
    <source>
        <dbReference type="EMBL" id="GGH96346.1"/>
    </source>
</evidence>
<keyword evidence="12" id="KW-0961">Cell wall biogenesis/degradation</keyword>
<evidence type="ECO:0000256" key="8">
    <source>
        <dbReference type="ARBA" id="ARBA00022801"/>
    </source>
</evidence>
<dbReference type="Proteomes" id="UP000621856">
    <property type="component" value="Unassembled WGS sequence"/>
</dbReference>
<evidence type="ECO:0000259" key="16">
    <source>
        <dbReference type="Pfam" id="PF00905"/>
    </source>
</evidence>
<evidence type="ECO:0000256" key="2">
    <source>
        <dbReference type="ARBA" id="ARBA00007090"/>
    </source>
</evidence>
<dbReference type="SUPFAM" id="SSF50199">
    <property type="entry name" value="Staphylococcal nuclease"/>
    <property type="match status" value="1"/>
</dbReference>
<evidence type="ECO:0000256" key="1">
    <source>
        <dbReference type="ARBA" id="ARBA00004752"/>
    </source>
</evidence>
<comment type="similarity">
    <text evidence="2">In the C-terminal section; belongs to the transpeptidase family.</text>
</comment>
<evidence type="ECO:0000256" key="5">
    <source>
        <dbReference type="ARBA" id="ARBA00022670"/>
    </source>
</evidence>
<dbReference type="GO" id="GO:0006508">
    <property type="term" value="P:proteolysis"/>
    <property type="evidence" value="ECO:0007669"/>
    <property type="project" value="UniProtKB-KW"/>
</dbReference>
<protein>
    <submittedName>
        <fullName evidence="19">PBP1A family penicillin-binding protein</fullName>
    </submittedName>
    <submittedName>
        <fullName evidence="18">Penicillin-binding protein 1A</fullName>
    </submittedName>
</protein>
<sequence>MNDQYSGRFMSVSGPRNPDIRKALGRLLRRAYIFAGFALLAALFLVPAITGLMAWHKLTNGTLPDRNAEAERATYVFLDESGREIGVRGPNRKPVSFANIPAHTVQAFLSIEDRRFYDHGGVDPIGIARAAISNYEAGRIVEGGSTITQQLVKNIYLTSEQTLDRKMQEAVYAMRLENRLTKQEILEDYLHTVYFGSNAYGIEAAAEIYFGKNANKLSLAESAMLAGLIKAPSNYNPFQREELARERARLVLGSMKRDKTITPIQEQLALYDLEQISFKKKPAEPNGYFLDLAATQAEERGTSTYNTLETTLDRPFQTIAENTIREIMTEEMKTSYNVSEAAMVVMRPTGEVLAIVGGTDYGRSQFNRATSAQRQPGSLFKAFVYDAAMKKGWRPDDYVVDVPMTLPVPDKKGEYYKPANYDDRYYGILETKSAFAYSLNSVALRLQEYAGREQVIADARAAGLDANPDPWPSLALGVFETNLLDITAAYASLVRNQKVEPTVFEPERRLMPVAPDRINKDLLTLMQESVQSGTSRTTQISVPSFGKTGTTQDYRDAWFIGMTDNLIVGVWVGNDDYTPMKKITGAALPGLIWKTYMEQALPHLALEKNAPTFSTKPLAEIVNPPEGEEDESRYISPPRKRILGPARVNADGSLNFYGRTYYLAGIDRGAYQSYTLLADKLPQIANRREMMCEIYRGAAKCELNGRDLATTIAASGWAPISTDAESDLWYAEQSARDAGKGIWGDAYQYGSWGTYSASYSVDEPMNDRYGASSPDKYRPQSSRLIVGEAAASAAASVAEAATEASEEAVAATAGTGAVAGLD</sequence>
<gene>
    <name evidence="19" type="ORF">FF098_007475</name>
    <name evidence="18" type="ORF">GCM10011355_15030</name>
</gene>
<name>A0A8J3A355_9PROT</name>
<dbReference type="InterPro" id="IPR036950">
    <property type="entry name" value="PBP_transglycosylase"/>
</dbReference>
<keyword evidence="11" id="KW-0511">Multifunctional enzyme</keyword>
<dbReference type="InterPro" id="IPR012338">
    <property type="entry name" value="Beta-lactam/transpept-like"/>
</dbReference>
<dbReference type="SUPFAM" id="SSF56601">
    <property type="entry name" value="beta-lactamase/transpeptidase-like"/>
    <property type="match status" value="1"/>
</dbReference>
<dbReference type="UniPathway" id="UPA00219"/>
<evidence type="ECO:0000256" key="13">
    <source>
        <dbReference type="ARBA" id="ARBA00034000"/>
    </source>
</evidence>
<dbReference type="Pfam" id="PF00905">
    <property type="entry name" value="Transpeptidase"/>
    <property type="match status" value="1"/>
</dbReference>
<evidence type="ECO:0000256" key="4">
    <source>
        <dbReference type="ARBA" id="ARBA00022645"/>
    </source>
</evidence>
<keyword evidence="4" id="KW-0121">Carboxypeptidase</keyword>
<comment type="catalytic activity">
    <reaction evidence="13">
        <text>Preferential cleavage: (Ac)2-L-Lys-D-Ala-|-D-Ala. Also transpeptidation of peptidyl-alanyl moieties that are N-acyl substituents of D-alanine.</text>
        <dbReference type="EC" id="3.4.16.4"/>
    </reaction>
</comment>
<evidence type="ECO:0000313" key="19">
    <source>
        <dbReference type="EMBL" id="NHK27737.1"/>
    </source>
</evidence>
<dbReference type="InterPro" id="IPR035437">
    <property type="entry name" value="SNase_OB-fold_sf"/>
</dbReference>
<comment type="pathway">
    <text evidence="1">Cell wall biogenesis; peptidoglycan biosynthesis.</text>
</comment>
<evidence type="ECO:0000256" key="14">
    <source>
        <dbReference type="ARBA" id="ARBA00049902"/>
    </source>
</evidence>
<dbReference type="AlphaFoldDB" id="A0A8J3A355"/>
<dbReference type="Pfam" id="PF00912">
    <property type="entry name" value="Transgly"/>
    <property type="match status" value="1"/>
</dbReference>
<dbReference type="GO" id="GO:0030288">
    <property type="term" value="C:outer membrane-bounded periplasmic space"/>
    <property type="evidence" value="ECO:0007669"/>
    <property type="project" value="TreeGrafter"/>
</dbReference>
<keyword evidence="21" id="KW-1185">Reference proteome</keyword>
<keyword evidence="6" id="KW-0328">Glycosyltransferase</keyword>
<accession>A0A8J3A355</accession>
<dbReference type="GO" id="GO:0071555">
    <property type="term" value="P:cell wall organization"/>
    <property type="evidence" value="ECO:0007669"/>
    <property type="project" value="UniProtKB-KW"/>
</dbReference>
<feature type="domain" description="Penicillin-binding protein transpeptidase" evidence="16">
    <location>
        <begin position="343"/>
        <end position="564"/>
    </location>
</feature>
<dbReference type="InterPro" id="IPR023346">
    <property type="entry name" value="Lysozyme-like_dom_sf"/>
</dbReference>
<comment type="catalytic activity">
    <reaction evidence="14">
        <text>[GlcNAc-(1-&gt;4)-Mur2Ac(oyl-L-Ala-gamma-D-Glu-L-Lys-D-Ala-D-Ala)](n)-di-trans,octa-cis-undecaprenyl diphosphate + beta-D-GlcNAc-(1-&gt;4)-Mur2Ac(oyl-L-Ala-gamma-D-Glu-L-Lys-D-Ala-D-Ala)-di-trans,octa-cis-undecaprenyl diphosphate = [GlcNAc-(1-&gt;4)-Mur2Ac(oyl-L-Ala-gamma-D-Glu-L-Lys-D-Ala-D-Ala)](n+1)-di-trans,octa-cis-undecaprenyl diphosphate + di-trans,octa-cis-undecaprenyl diphosphate + H(+)</text>
        <dbReference type="Rhea" id="RHEA:23708"/>
        <dbReference type="Rhea" id="RHEA-COMP:9602"/>
        <dbReference type="Rhea" id="RHEA-COMP:9603"/>
        <dbReference type="ChEBI" id="CHEBI:15378"/>
        <dbReference type="ChEBI" id="CHEBI:58405"/>
        <dbReference type="ChEBI" id="CHEBI:60033"/>
        <dbReference type="ChEBI" id="CHEBI:78435"/>
        <dbReference type="EC" id="2.4.99.28"/>
    </reaction>
</comment>
<evidence type="ECO:0000256" key="12">
    <source>
        <dbReference type="ARBA" id="ARBA00023316"/>
    </source>
</evidence>
<dbReference type="PANTHER" id="PTHR32282">
    <property type="entry name" value="BINDING PROTEIN TRANSPEPTIDASE, PUTATIVE-RELATED"/>
    <property type="match status" value="1"/>
</dbReference>
<dbReference type="RefSeq" id="WP_155138931.1">
    <property type="nucleotide sequence ID" value="NZ_BMGZ01000001.1"/>
</dbReference>
<dbReference type="NCBIfam" id="TIGR02074">
    <property type="entry name" value="PBP_1a_fam"/>
    <property type="match status" value="1"/>
</dbReference>
<keyword evidence="15" id="KW-1133">Transmembrane helix</keyword>
<dbReference type="Gene3D" id="3.40.710.10">
    <property type="entry name" value="DD-peptidase/beta-lactamase superfamily"/>
    <property type="match status" value="1"/>
</dbReference>
<feature type="transmembrane region" description="Helical" evidence="15">
    <location>
        <begin position="31"/>
        <end position="55"/>
    </location>
</feature>
<feature type="domain" description="Glycosyl transferase family 51" evidence="17">
    <location>
        <begin position="88"/>
        <end position="256"/>
    </location>
</feature>
<proteinExistence type="inferred from homology"/>